<keyword evidence="12" id="KW-1185">Reference proteome</keyword>
<dbReference type="PANTHER" id="PTHR35011">
    <property type="entry name" value="2,3-DIKETO-L-GULONATE TRAP TRANSPORTER SMALL PERMEASE PROTEIN YIAM"/>
    <property type="match status" value="1"/>
</dbReference>
<keyword evidence="6 9" id="KW-1133">Transmembrane helix</keyword>
<evidence type="ECO:0000256" key="4">
    <source>
        <dbReference type="ARBA" id="ARBA00022519"/>
    </source>
</evidence>
<proteinExistence type="inferred from homology"/>
<evidence type="ECO:0000259" key="10">
    <source>
        <dbReference type="Pfam" id="PF04290"/>
    </source>
</evidence>
<dbReference type="GO" id="GO:0015740">
    <property type="term" value="P:C4-dicarboxylate transport"/>
    <property type="evidence" value="ECO:0007669"/>
    <property type="project" value="TreeGrafter"/>
</dbReference>
<dbReference type="RefSeq" id="WP_055039658.1">
    <property type="nucleotide sequence ID" value="NZ_CVRS01000069.1"/>
</dbReference>
<evidence type="ECO:0000256" key="3">
    <source>
        <dbReference type="ARBA" id="ARBA00022475"/>
    </source>
</evidence>
<evidence type="ECO:0000256" key="5">
    <source>
        <dbReference type="ARBA" id="ARBA00022692"/>
    </source>
</evidence>
<comment type="subcellular location">
    <subcellularLocation>
        <location evidence="1">Cell inner membrane</location>
        <topology evidence="1">Multi-pass membrane protein</topology>
    </subcellularLocation>
</comment>
<reference evidence="12" key="1">
    <citation type="submission" date="2015-05" db="EMBL/GenBank/DDBJ databases">
        <authorList>
            <consortium name="Pathogen Informatics"/>
        </authorList>
    </citation>
    <scope>NUCLEOTIDE SEQUENCE [LARGE SCALE GENOMIC DNA]</scope>
    <source>
        <strain evidence="12">L1-83</strain>
    </source>
</reference>
<protein>
    <submittedName>
        <fullName evidence="11">TRAP dicarboxylate transporter subunit DctQ</fullName>
    </submittedName>
</protein>
<accession>A0A0M6WMT6</accession>
<organism evidence="11 12">
    <name type="scientific">Roseburia inulinivorans</name>
    <dbReference type="NCBI Taxonomy" id="360807"/>
    <lineage>
        <taxon>Bacteria</taxon>
        <taxon>Bacillati</taxon>
        <taxon>Bacillota</taxon>
        <taxon>Clostridia</taxon>
        <taxon>Lachnospirales</taxon>
        <taxon>Lachnospiraceae</taxon>
        <taxon>Roseburia</taxon>
    </lineage>
</organism>
<sequence length="171" mass="19741">MKSEKMNQWINRILGIDYLIAGVCLTVLICVTFFGVIFRYCLNNPIIWEEEVQLMMITWTIYFGAAAAFRCGSHIAIDMIVDMFPKKVQKIFDIVIYVITIYVLYYIMKNGFNLVFQFAATGKSTNILHIPSQYVYMAVPIGCVLMIVSQTIYFIRSLLNIKQEGEDEDDN</sequence>
<evidence type="ECO:0000256" key="2">
    <source>
        <dbReference type="ARBA" id="ARBA00022448"/>
    </source>
</evidence>
<evidence type="ECO:0000313" key="12">
    <source>
        <dbReference type="Proteomes" id="UP000049828"/>
    </source>
</evidence>
<dbReference type="GO" id="GO:0005886">
    <property type="term" value="C:plasma membrane"/>
    <property type="evidence" value="ECO:0007669"/>
    <property type="project" value="UniProtKB-SubCell"/>
</dbReference>
<feature type="transmembrane region" description="Helical" evidence="9">
    <location>
        <begin position="52"/>
        <end position="71"/>
    </location>
</feature>
<feature type="transmembrane region" description="Helical" evidence="9">
    <location>
        <begin position="91"/>
        <end position="108"/>
    </location>
</feature>
<evidence type="ECO:0000256" key="1">
    <source>
        <dbReference type="ARBA" id="ARBA00004429"/>
    </source>
</evidence>
<dbReference type="AlphaFoldDB" id="A0A0M6WMT6"/>
<keyword evidence="3" id="KW-1003">Cell membrane</keyword>
<evidence type="ECO:0000313" key="11">
    <source>
        <dbReference type="EMBL" id="CRL37933.1"/>
    </source>
</evidence>
<evidence type="ECO:0000256" key="7">
    <source>
        <dbReference type="ARBA" id="ARBA00023136"/>
    </source>
</evidence>
<keyword evidence="2" id="KW-0813">Transport</keyword>
<feature type="domain" description="Tripartite ATP-independent periplasmic transporters DctQ component" evidence="10">
    <location>
        <begin position="28"/>
        <end position="157"/>
    </location>
</feature>
<dbReference type="EMBL" id="CVRS01000069">
    <property type="protein sequence ID" value="CRL37933.1"/>
    <property type="molecule type" value="Genomic_DNA"/>
</dbReference>
<dbReference type="GO" id="GO:0022857">
    <property type="term" value="F:transmembrane transporter activity"/>
    <property type="evidence" value="ECO:0007669"/>
    <property type="project" value="TreeGrafter"/>
</dbReference>
<feature type="transmembrane region" description="Helical" evidence="9">
    <location>
        <begin position="134"/>
        <end position="155"/>
    </location>
</feature>
<comment type="similarity">
    <text evidence="8">Belongs to the TRAP transporter small permease family.</text>
</comment>
<keyword evidence="5 9" id="KW-0812">Transmembrane</keyword>
<dbReference type="InterPro" id="IPR055348">
    <property type="entry name" value="DctQ"/>
</dbReference>
<keyword evidence="4" id="KW-0997">Cell inner membrane</keyword>
<evidence type="ECO:0000256" key="8">
    <source>
        <dbReference type="ARBA" id="ARBA00038436"/>
    </source>
</evidence>
<keyword evidence="7 9" id="KW-0472">Membrane</keyword>
<name>A0A0M6WMT6_9FIRM</name>
<dbReference type="OrthoDB" id="45144at2"/>
<dbReference type="Pfam" id="PF04290">
    <property type="entry name" value="DctQ"/>
    <property type="match status" value="1"/>
</dbReference>
<evidence type="ECO:0000256" key="9">
    <source>
        <dbReference type="SAM" id="Phobius"/>
    </source>
</evidence>
<gene>
    <name evidence="11" type="ORF">RIL183_21311</name>
</gene>
<evidence type="ECO:0000256" key="6">
    <source>
        <dbReference type="ARBA" id="ARBA00022989"/>
    </source>
</evidence>
<feature type="transmembrane region" description="Helical" evidence="9">
    <location>
        <begin position="12"/>
        <end position="40"/>
    </location>
</feature>
<dbReference type="PANTHER" id="PTHR35011:SF11">
    <property type="entry name" value="TRAP TRANSPORTER SMALL PERMEASE PROTEIN"/>
    <property type="match status" value="1"/>
</dbReference>
<dbReference type="InterPro" id="IPR007387">
    <property type="entry name" value="TRAP_DctQ"/>
</dbReference>
<dbReference type="Proteomes" id="UP000049828">
    <property type="component" value="Unassembled WGS sequence"/>
</dbReference>